<dbReference type="GO" id="GO:0016829">
    <property type="term" value="F:lyase activity"/>
    <property type="evidence" value="ECO:0007669"/>
    <property type="project" value="UniProtKB-KW"/>
</dbReference>
<dbReference type="InterPro" id="IPR006108">
    <property type="entry name" value="3HC_DH_C"/>
</dbReference>
<feature type="domain" description="3-hydroxyacyl-CoA dehydrogenase C-terminal" evidence="5">
    <location>
        <begin position="338"/>
        <end position="397"/>
    </location>
</feature>
<evidence type="ECO:0000256" key="2">
    <source>
        <dbReference type="ARBA" id="ARBA00023235"/>
    </source>
</evidence>
<protein>
    <submittedName>
        <fullName evidence="7">3-hydroxyacyl-CoA dehydrogenase</fullName>
        <ecNumber evidence="7">1.1.1.35</ecNumber>
    </submittedName>
</protein>
<dbReference type="EC" id="1.1.1.35" evidence="7"/>
<name>A0A7W7ETQ2_9SPHN</name>
<dbReference type="EMBL" id="JACHOA010000002">
    <property type="protein sequence ID" value="MBB4613126.1"/>
    <property type="molecule type" value="Genomic_DNA"/>
</dbReference>
<dbReference type="Gene3D" id="3.40.50.720">
    <property type="entry name" value="NAD(P)-binding Rossmann-like Domain"/>
    <property type="match status" value="1"/>
</dbReference>
<dbReference type="FunFam" id="3.40.50.720:FF:000009">
    <property type="entry name" value="Fatty oxidation complex, alpha subunit"/>
    <property type="match status" value="1"/>
</dbReference>
<dbReference type="SUPFAM" id="SSF51735">
    <property type="entry name" value="NAD(P)-binding Rossmann-fold domains"/>
    <property type="match status" value="1"/>
</dbReference>
<dbReference type="OrthoDB" id="9771883at2"/>
<dbReference type="GO" id="GO:0016853">
    <property type="term" value="F:isomerase activity"/>
    <property type="evidence" value="ECO:0007669"/>
    <property type="project" value="UniProtKB-KW"/>
</dbReference>
<evidence type="ECO:0000256" key="4">
    <source>
        <dbReference type="ARBA" id="ARBA00023268"/>
    </source>
</evidence>
<keyword evidence="8" id="KW-1185">Reference proteome</keyword>
<evidence type="ECO:0000313" key="7">
    <source>
        <dbReference type="EMBL" id="MBB4613126.1"/>
    </source>
</evidence>
<feature type="domain" description="3-hydroxyacyl-CoA dehydrogenase NAD binding" evidence="6">
    <location>
        <begin position="37"/>
        <end position="212"/>
    </location>
</feature>
<evidence type="ECO:0000313" key="8">
    <source>
        <dbReference type="Proteomes" id="UP000538566"/>
    </source>
</evidence>
<dbReference type="SUPFAM" id="SSF48179">
    <property type="entry name" value="6-phosphogluconate dehydrogenase C-terminal domain-like"/>
    <property type="match status" value="2"/>
</dbReference>
<evidence type="ECO:0000259" key="5">
    <source>
        <dbReference type="Pfam" id="PF00725"/>
    </source>
</evidence>
<sequence length="419" mass="45199">MSDPISGAKDHIDAARKLAATIDDIPADTQLLPIKSVGVIGAGTMGGGITMNFLTAGIPVTIVEMTQEALDRGVATMGRNYENTVKRGKMEAADAQAAMARLTPTLDFGALAGADLVIEAVYESMDVKKDVFGRLDKVAKPGAILASNTSYLDIDEIASVTSRPESVLGMHFFSPANVMKLLEVVRGKATGKAQLATVMALSVKIGKVPVVSGVCDGFIGNRMLSPRQAQAHALIMEGANYWDVDEALLEFGFPMGPWQMADLAGVDIGWHRDPNRIETLRDALCAVGRWGQKTKKGFYDYDDNRQRTPSDEVKTLIADFAAKEGKPQREIGKDEIRERLLYPMISEGALILEEGISQRASDIDTVWLNGYGWPAWTGGPMFWADHIGLETVVAGLKKHGLPVAPLLERKAAAGEKFNA</sequence>
<dbReference type="InterPro" id="IPR036291">
    <property type="entry name" value="NAD(P)-bd_dom_sf"/>
</dbReference>
<keyword evidence="3" id="KW-0456">Lyase</keyword>
<dbReference type="Proteomes" id="UP000538566">
    <property type="component" value="Unassembled WGS sequence"/>
</dbReference>
<feature type="domain" description="3-hydroxyacyl-CoA dehydrogenase C-terminal" evidence="5">
    <location>
        <begin position="217"/>
        <end position="301"/>
    </location>
</feature>
<gene>
    <name evidence="7" type="ORF">GGR37_001385</name>
</gene>
<dbReference type="GO" id="GO:0070403">
    <property type="term" value="F:NAD+ binding"/>
    <property type="evidence" value="ECO:0007669"/>
    <property type="project" value="InterPro"/>
</dbReference>
<dbReference type="GO" id="GO:0003857">
    <property type="term" value="F:(3S)-3-hydroxyacyl-CoA dehydrogenase (NAD+) activity"/>
    <property type="evidence" value="ECO:0007669"/>
    <property type="project" value="UniProtKB-EC"/>
</dbReference>
<dbReference type="AlphaFoldDB" id="A0A7W7ETQ2"/>
<evidence type="ECO:0000256" key="3">
    <source>
        <dbReference type="ARBA" id="ARBA00023239"/>
    </source>
</evidence>
<dbReference type="Gene3D" id="1.10.1040.50">
    <property type="match status" value="1"/>
</dbReference>
<dbReference type="PANTHER" id="PTHR23309:SF49">
    <property type="entry name" value="PEROXISOMAL BIFUNCTIONAL ENZYME"/>
    <property type="match status" value="1"/>
</dbReference>
<keyword evidence="4" id="KW-0511">Multifunctional enzyme</keyword>
<evidence type="ECO:0000259" key="6">
    <source>
        <dbReference type="Pfam" id="PF02737"/>
    </source>
</evidence>
<dbReference type="FunFam" id="1.10.1040.50:FF:000006">
    <property type="entry name" value="Peroxisomal bifunctional enzyme"/>
    <property type="match status" value="1"/>
</dbReference>
<dbReference type="InterPro" id="IPR006176">
    <property type="entry name" value="3-OHacyl-CoA_DH_NAD-bd"/>
</dbReference>
<dbReference type="Pfam" id="PF00725">
    <property type="entry name" value="3HCDH"/>
    <property type="match status" value="2"/>
</dbReference>
<dbReference type="InterPro" id="IPR008927">
    <property type="entry name" value="6-PGluconate_DH-like_C_sf"/>
</dbReference>
<dbReference type="GO" id="GO:0006635">
    <property type="term" value="P:fatty acid beta-oxidation"/>
    <property type="evidence" value="ECO:0007669"/>
    <property type="project" value="TreeGrafter"/>
</dbReference>
<comment type="caution">
    <text evidence="7">The sequence shown here is derived from an EMBL/GenBank/DDBJ whole genome shotgun (WGS) entry which is preliminary data.</text>
</comment>
<dbReference type="Pfam" id="PF02737">
    <property type="entry name" value="3HCDH_N"/>
    <property type="match status" value="1"/>
</dbReference>
<accession>A0A7W7ETQ2</accession>
<keyword evidence="2" id="KW-0413">Isomerase</keyword>
<organism evidence="7 8">
    <name type="scientific">Novosphingobium taihuense</name>
    <dbReference type="NCBI Taxonomy" id="260085"/>
    <lineage>
        <taxon>Bacteria</taxon>
        <taxon>Pseudomonadati</taxon>
        <taxon>Pseudomonadota</taxon>
        <taxon>Alphaproteobacteria</taxon>
        <taxon>Sphingomonadales</taxon>
        <taxon>Sphingomonadaceae</taxon>
        <taxon>Novosphingobium</taxon>
    </lineage>
</organism>
<dbReference type="PANTHER" id="PTHR23309">
    <property type="entry name" value="3-HYDROXYACYL-COA DEHYROGENASE"/>
    <property type="match status" value="1"/>
</dbReference>
<evidence type="ECO:0000256" key="1">
    <source>
        <dbReference type="ARBA" id="ARBA00023002"/>
    </source>
</evidence>
<reference evidence="7 8" key="1">
    <citation type="submission" date="2020-08" db="EMBL/GenBank/DDBJ databases">
        <title>Genomic Encyclopedia of Type Strains, Phase IV (KMG-IV): sequencing the most valuable type-strain genomes for metagenomic binning, comparative biology and taxonomic classification.</title>
        <authorList>
            <person name="Goeker M."/>
        </authorList>
    </citation>
    <scope>NUCLEOTIDE SEQUENCE [LARGE SCALE GENOMIC DNA]</scope>
    <source>
        <strain evidence="7 8">DSM 17507</strain>
    </source>
</reference>
<proteinExistence type="predicted"/>
<keyword evidence="1 7" id="KW-0560">Oxidoreductase</keyword>